<dbReference type="EMBL" id="NKTX01000221">
    <property type="protein sequence ID" value="PYD77307.1"/>
    <property type="molecule type" value="Genomic_DNA"/>
</dbReference>
<name>A0A318QCA7_9PROT</name>
<feature type="non-terminal residue" evidence="1">
    <location>
        <position position="1"/>
    </location>
</feature>
<accession>A0A318QCA7</accession>
<proteinExistence type="predicted"/>
<gene>
    <name evidence="1" type="ORF">CFR80_18340</name>
</gene>
<organism evidence="1 2">
    <name type="scientific">Komagataeibacter oboediens</name>
    <dbReference type="NCBI Taxonomy" id="65958"/>
    <lineage>
        <taxon>Bacteria</taxon>
        <taxon>Pseudomonadati</taxon>
        <taxon>Pseudomonadota</taxon>
        <taxon>Alphaproteobacteria</taxon>
        <taxon>Acetobacterales</taxon>
        <taxon>Acetobacteraceae</taxon>
        <taxon>Komagataeibacter</taxon>
    </lineage>
</organism>
<dbReference type="AlphaFoldDB" id="A0A318QCA7"/>
<evidence type="ECO:0000313" key="1">
    <source>
        <dbReference type="EMBL" id="PYD77307.1"/>
    </source>
</evidence>
<evidence type="ECO:0000313" key="2">
    <source>
        <dbReference type="Proteomes" id="UP000247417"/>
    </source>
</evidence>
<sequence length="257" mass="26689">GSYTLVGVAADATNASTAPNGISGTLTFSGNVSVADGTEGMAVVAATAPLVLRPNGRATTAALAAGDMLTIQNVLGAVAALRDNNVPTMPEGVYHCYLDNNQLLGLFRDDDFKLLYRGQYGSDTYQTGQVFDLLGVRFIPTTEAPQQASLGVGAIHRAIICGHGALIEGDYANMGEHYAGLLDGGELTHVDDVCMITRPALDRLAQIIAQSWSWIGGFALPTDLTANTSIIPTATNSYLKRGVVIESLGATSQASAA</sequence>
<protein>
    <submittedName>
        <fullName evidence="1">DUF4043 domain-containing protein</fullName>
    </submittedName>
</protein>
<reference evidence="1 2" key="1">
    <citation type="submission" date="2017-07" db="EMBL/GenBank/DDBJ databases">
        <title>A draft genome sequence of Komagataeibacter oboediens LMG 18849.</title>
        <authorList>
            <person name="Skraban J."/>
            <person name="Cleenwerck I."/>
            <person name="Vandamme P."/>
            <person name="Trcek J."/>
        </authorList>
    </citation>
    <scope>NUCLEOTIDE SEQUENCE [LARGE SCALE GENOMIC DNA]</scope>
    <source>
        <strain evidence="1 2">LMG 18849</strain>
    </source>
</reference>
<dbReference type="Proteomes" id="UP000247417">
    <property type="component" value="Unassembled WGS sequence"/>
</dbReference>
<comment type="caution">
    <text evidence="1">The sequence shown here is derived from an EMBL/GenBank/DDBJ whole genome shotgun (WGS) entry which is preliminary data.</text>
</comment>